<feature type="domain" description="PAC" evidence="11">
    <location>
        <begin position="890"/>
        <end position="940"/>
    </location>
</feature>
<dbReference type="GO" id="GO:0006355">
    <property type="term" value="P:regulation of DNA-templated transcription"/>
    <property type="evidence" value="ECO:0007669"/>
    <property type="project" value="InterPro"/>
</dbReference>
<dbReference type="PANTHER" id="PTHR43304:SF1">
    <property type="entry name" value="PAC DOMAIN-CONTAINING PROTEIN"/>
    <property type="match status" value="1"/>
</dbReference>
<dbReference type="PANTHER" id="PTHR43304">
    <property type="entry name" value="PHYTOCHROME-LIKE PROTEIN CPH1"/>
    <property type="match status" value="1"/>
</dbReference>
<evidence type="ECO:0000259" key="10">
    <source>
        <dbReference type="PROSITE" id="PS50112"/>
    </source>
</evidence>
<feature type="domain" description="PAC" evidence="11">
    <location>
        <begin position="384"/>
        <end position="435"/>
    </location>
</feature>
<dbReference type="InterPro" id="IPR000700">
    <property type="entry name" value="PAS-assoc_C"/>
</dbReference>
<proteinExistence type="predicted"/>
<dbReference type="PROSITE" id="PS50112">
    <property type="entry name" value="PAS"/>
    <property type="match status" value="6"/>
</dbReference>
<dbReference type="InterPro" id="IPR003018">
    <property type="entry name" value="GAF"/>
</dbReference>
<dbReference type="EC" id="2.7.13.3" evidence="2"/>
<feature type="domain" description="PAS" evidence="10">
    <location>
        <begin position="436"/>
        <end position="506"/>
    </location>
</feature>
<dbReference type="OrthoDB" id="342253at2157"/>
<keyword evidence="14" id="KW-1185">Reference proteome</keyword>
<dbReference type="SMART" id="SM00086">
    <property type="entry name" value="PAC"/>
    <property type="match status" value="6"/>
</dbReference>
<dbReference type="InterPro" id="IPR013767">
    <property type="entry name" value="PAS_fold"/>
</dbReference>
<gene>
    <name evidence="13" type="ORF">SAMN04488694_106103</name>
    <name evidence="12" type="ORF">SAMN05192552_100692</name>
</gene>
<sequence>MDWTAVQSGLFAADTRRSRTVLLGVIGVAVWIVAGLLVSGFHGVGTQTGPGLLIVGLAARSGSDRTNDLERLTDALRQFTSRLEDESARSESEQSVQPPAVDGPIDVTIDRDDELGRLSETVTDLTAAVCDRERQRAESERYRQDLYRITSDPNTDDETKIRRLLELGCERLGLETGFVSRIDESADRYEIETAVGHGTDLEGTVLDLSAVSCRDLFESAEVQGATDASAVEWDDHPIADELDVNCRLGGRITVEGDHCGTICFLDREPRERAFTPAETSFVELIARWVSQTFERRTYVERIRERERRLERARAFTDDMLDAVDDVVYLLDEDGTVCQWNESLCETTGYTDAEIESMHALEFFDEANHDRIMNSIAEVLETGTTRIDVPIVTCDGEPIPYEFVASTLENPAGEQVIVGVGRDVSERLEKQRRLERFEQFTTDVIDALDDVFYVLDENGALKRWNETLVEVSGYSDAEIDDMHALEFFDEDDRDVIRDSITEAFETGETHVEAALQTKSGDRIPYEFVASVLNDPDGNPVEVGIGRDISERKAKERRLRKREAHLERTTHLLEHSQRLANVGAWELDVTDDSADVRWTDEVYSIFELASDQELDLDRVFDYIAPEDRSRLRAVIDRALEDGEAYDIENQIITADGNRRWIRSIGAPVRDDGEIVALRGAAQDITTRKERERELERAETIIQALDEVVYTIDADGNFQFVNDALTQIIGYDPDALIGEHVSTVMAAADIETAQNRIRDLLSENEPSETFEMVLETVDGERIDVENHMALLPMDDGEFTGTAGVIRDITERKERERRLETTSARLEALFENSPDMINVLDTEGTIVDANRRLADALGYTEDKLLGTKIWEHDALFSEAEVFTMLEDLSVGDRRKFEGQYHCHDGSTFPVEVHLICLDLENQNQYLAISRDITERKERERDLRETKRRLELTLEGTNTAVWEWDLDTDKVIWNETYERLLGLEPGSFGGTFDAFTQRVHPDDVARVEDEVTQAIENNELFQTEFRLQHEDRSWIWVGARGRVVDDDAGPRMVGINNDITRRKEHELALESLHGAARDLLGTDSEDEVAALVVETADDILEAAGVAVYHLDADVNRFEPIAYTDAFAHLCDGTASVAVGDTDAALWNVYVTGTGMVVDDPASFDQSRIFGPGVESGVIVPIGDHGVFAIASDGESIDVDARRLIETLVATTEAAFDRLESEASLRERETELEERNRRLNRQISITELIRRIDQSLIGADSRAEIEQTVPEQLIEADGIAFAWIGQLDASGTRLEPSAWAGSGQDYLDDMPLAYDASAEPAARTARTETPTVASNVVEGLQSEAWRRPALDRGFQSVISVPLSHAEYSYGVLTLYADEPDAFGDLEQTVVTELGDGIANAINAVETREALHAERVLELTLRLEGADDLLSRIAAKTDATVDYAGLGTHSGDETLLFFETSGVSPDEVHAALDDLVSVTDSRLISRTETDCRFEATVAGEVIASRLVRHGGSPRSMHADAAGTELTVDVPTGTDVREFVEMLREAYPTIELQARHHVERSMRTRSEHVTSLLDALTDRQLEVLRTAYFAGFFEWPRESTGEEIAELLEVTQPTVNRHLRIGQQRLLTQLFEEGSPALAD</sequence>
<evidence type="ECO:0000313" key="14">
    <source>
        <dbReference type="Proteomes" id="UP000199320"/>
    </source>
</evidence>
<feature type="domain" description="PAC" evidence="11">
    <location>
        <begin position="1016"/>
        <end position="1066"/>
    </location>
</feature>
<dbReference type="Pfam" id="PF04967">
    <property type="entry name" value="HTH_10"/>
    <property type="match status" value="1"/>
</dbReference>
<dbReference type="InterPro" id="IPR013655">
    <property type="entry name" value="PAS_fold_3"/>
</dbReference>
<dbReference type="PROSITE" id="PS50113">
    <property type="entry name" value="PAC"/>
    <property type="match status" value="6"/>
</dbReference>
<dbReference type="GO" id="GO:0004673">
    <property type="term" value="F:protein histidine kinase activity"/>
    <property type="evidence" value="ECO:0007669"/>
    <property type="project" value="UniProtKB-EC"/>
</dbReference>
<dbReference type="Gene3D" id="3.30.450.40">
    <property type="match status" value="3"/>
</dbReference>
<dbReference type="STRING" id="392421.SAMN04488694_106103"/>
<evidence type="ECO:0000256" key="2">
    <source>
        <dbReference type="ARBA" id="ARBA00012438"/>
    </source>
</evidence>
<dbReference type="SMART" id="SM00091">
    <property type="entry name" value="PAS"/>
    <property type="match status" value="6"/>
</dbReference>
<accession>A0A1I0E569</accession>
<dbReference type="InterPro" id="IPR036388">
    <property type="entry name" value="WH-like_DNA-bd_sf"/>
</dbReference>
<keyword evidence="9" id="KW-0472">Membrane</keyword>
<evidence type="ECO:0000256" key="3">
    <source>
        <dbReference type="ARBA" id="ARBA00022553"/>
    </source>
</evidence>
<dbReference type="InterPro" id="IPR007050">
    <property type="entry name" value="HTH_bacterioopsin"/>
</dbReference>
<feature type="region of interest" description="Disordered" evidence="8">
    <location>
        <begin position="83"/>
        <end position="106"/>
    </location>
</feature>
<dbReference type="Pfam" id="PF08448">
    <property type="entry name" value="PAS_4"/>
    <property type="match status" value="2"/>
</dbReference>
<evidence type="ECO:0000256" key="1">
    <source>
        <dbReference type="ARBA" id="ARBA00000085"/>
    </source>
</evidence>
<feature type="domain" description="PAS" evidence="10">
    <location>
        <begin position="941"/>
        <end position="1013"/>
    </location>
</feature>
<keyword evidence="9" id="KW-1133">Transmembrane helix</keyword>
<dbReference type="SUPFAM" id="SSF88659">
    <property type="entry name" value="Sigma3 and sigma4 domains of RNA polymerase sigma factors"/>
    <property type="match status" value="1"/>
</dbReference>
<feature type="domain" description="PAC" evidence="11">
    <location>
        <begin position="643"/>
        <end position="694"/>
    </location>
</feature>
<dbReference type="NCBIfam" id="TIGR00229">
    <property type="entry name" value="sensory_box"/>
    <property type="match status" value="6"/>
</dbReference>
<dbReference type="InterPro" id="IPR035965">
    <property type="entry name" value="PAS-like_dom_sf"/>
</dbReference>
<dbReference type="Gene3D" id="2.10.70.100">
    <property type="match status" value="1"/>
</dbReference>
<reference evidence="14 15" key="1">
    <citation type="submission" date="2016-10" db="EMBL/GenBank/DDBJ databases">
        <authorList>
            <person name="Varghese N."/>
            <person name="Submissions S."/>
        </authorList>
    </citation>
    <scope>NUCLEOTIDE SEQUENCE [LARGE SCALE GENOMIC DNA]</scope>
    <source>
        <strain evidence="12 15">CDM_1</strain>
        <strain evidence="14">CDM_6</strain>
    </source>
</reference>
<evidence type="ECO:0000256" key="4">
    <source>
        <dbReference type="ARBA" id="ARBA00022679"/>
    </source>
</evidence>
<feature type="domain" description="PAS" evidence="10">
    <location>
        <begin position="596"/>
        <end position="640"/>
    </location>
</feature>
<evidence type="ECO:0000256" key="7">
    <source>
        <dbReference type="ARBA" id="ARBA00023163"/>
    </source>
</evidence>
<evidence type="ECO:0000313" key="12">
    <source>
        <dbReference type="EMBL" id="SDC68827.1"/>
    </source>
</evidence>
<feature type="domain" description="PAC" evidence="11">
    <location>
        <begin position="508"/>
        <end position="559"/>
    </location>
</feature>
<dbReference type="InterPro" id="IPR031803">
    <property type="entry name" value="BAT_GAF/HTH-assoc"/>
</dbReference>
<keyword evidence="9" id="KW-0812">Transmembrane</keyword>
<dbReference type="SMART" id="SM00065">
    <property type="entry name" value="GAF"/>
    <property type="match status" value="2"/>
</dbReference>
<dbReference type="SUPFAM" id="SSF55781">
    <property type="entry name" value="GAF domain-like"/>
    <property type="match status" value="3"/>
</dbReference>
<dbReference type="EMBL" id="FOIC01000006">
    <property type="protein sequence ID" value="SET40161.1"/>
    <property type="molecule type" value="Genomic_DNA"/>
</dbReference>
<dbReference type="Pfam" id="PF13185">
    <property type="entry name" value="GAF_2"/>
    <property type="match status" value="1"/>
</dbReference>
<dbReference type="InterPro" id="IPR029016">
    <property type="entry name" value="GAF-like_dom_sf"/>
</dbReference>
<dbReference type="SUPFAM" id="SSF55785">
    <property type="entry name" value="PYP-like sensor domain (PAS domain)"/>
    <property type="match status" value="6"/>
</dbReference>
<keyword evidence="7" id="KW-0804">Transcription</keyword>
<dbReference type="Pfam" id="PF00989">
    <property type="entry name" value="PAS"/>
    <property type="match status" value="1"/>
</dbReference>
<evidence type="ECO:0000313" key="13">
    <source>
        <dbReference type="EMBL" id="SET40161.1"/>
    </source>
</evidence>
<evidence type="ECO:0000259" key="11">
    <source>
        <dbReference type="PROSITE" id="PS50113"/>
    </source>
</evidence>
<keyword evidence="5" id="KW-0418">Kinase</keyword>
<evidence type="ECO:0000256" key="9">
    <source>
        <dbReference type="SAM" id="Phobius"/>
    </source>
</evidence>
<reference evidence="13" key="2">
    <citation type="submission" date="2016-10" db="EMBL/GenBank/DDBJ databases">
        <authorList>
            <person name="de Groot N.N."/>
        </authorList>
    </citation>
    <scope>NUCLEOTIDE SEQUENCE [LARGE SCALE GENOMIC DNA]</scope>
    <source>
        <strain evidence="13">CDM_6</strain>
    </source>
</reference>
<feature type="domain" description="PAS" evidence="10">
    <location>
        <begin position="818"/>
        <end position="862"/>
    </location>
</feature>
<name>A0A1I0E569_9EURY</name>
<dbReference type="Gene3D" id="3.30.450.20">
    <property type="entry name" value="PAS domain"/>
    <property type="match status" value="6"/>
</dbReference>
<feature type="compositionally biased region" description="Basic and acidic residues" evidence="8">
    <location>
        <begin position="83"/>
        <end position="92"/>
    </location>
</feature>
<keyword evidence="6" id="KW-0805">Transcription regulation</keyword>
<evidence type="ECO:0000256" key="6">
    <source>
        <dbReference type="ARBA" id="ARBA00023015"/>
    </source>
</evidence>
<protein>
    <recommendedName>
        <fullName evidence="2">histidine kinase</fullName>
        <ecNumber evidence="2">2.7.13.3</ecNumber>
    </recommendedName>
</protein>
<dbReference type="Proteomes" id="UP000199320">
    <property type="component" value="Unassembled WGS sequence"/>
</dbReference>
<dbReference type="Pfam" id="PF15915">
    <property type="entry name" value="BAT"/>
    <property type="match status" value="1"/>
</dbReference>
<dbReference type="InterPro" id="IPR001610">
    <property type="entry name" value="PAC"/>
</dbReference>
<feature type="domain" description="PAS" evidence="10">
    <location>
        <begin position="312"/>
        <end position="382"/>
    </location>
</feature>
<dbReference type="InterPro" id="IPR013656">
    <property type="entry name" value="PAS_4"/>
</dbReference>
<evidence type="ECO:0000256" key="8">
    <source>
        <dbReference type="SAM" id="MobiDB-lite"/>
    </source>
</evidence>
<keyword evidence="3" id="KW-0597">Phosphoprotein</keyword>
<comment type="catalytic activity">
    <reaction evidence="1">
        <text>ATP + protein L-histidine = ADP + protein N-phospho-L-histidine.</text>
        <dbReference type="EC" id="2.7.13.3"/>
    </reaction>
</comment>
<dbReference type="Gene3D" id="1.10.10.10">
    <property type="entry name" value="Winged helix-like DNA-binding domain superfamily/Winged helix DNA-binding domain"/>
    <property type="match status" value="1"/>
</dbReference>
<feature type="domain" description="PAC" evidence="11">
    <location>
        <begin position="765"/>
        <end position="817"/>
    </location>
</feature>
<feature type="transmembrane region" description="Helical" evidence="9">
    <location>
        <begin position="21"/>
        <end position="41"/>
    </location>
</feature>
<dbReference type="CDD" id="cd00130">
    <property type="entry name" value="PAS"/>
    <property type="match status" value="6"/>
</dbReference>
<dbReference type="EMBL" id="FMZP01000006">
    <property type="protein sequence ID" value="SDC68827.1"/>
    <property type="molecule type" value="Genomic_DNA"/>
</dbReference>
<dbReference type="Pfam" id="PF13426">
    <property type="entry name" value="PAS_9"/>
    <property type="match status" value="1"/>
</dbReference>
<dbReference type="Pfam" id="PF08447">
    <property type="entry name" value="PAS_3"/>
    <property type="match status" value="2"/>
</dbReference>
<dbReference type="InterPro" id="IPR000014">
    <property type="entry name" value="PAS"/>
</dbReference>
<evidence type="ECO:0000256" key="5">
    <source>
        <dbReference type="ARBA" id="ARBA00022777"/>
    </source>
</evidence>
<keyword evidence="4" id="KW-0808">Transferase</keyword>
<dbReference type="InterPro" id="IPR052162">
    <property type="entry name" value="Sensor_kinase/Photoreceptor"/>
</dbReference>
<dbReference type="Proteomes" id="UP000324021">
    <property type="component" value="Unassembled WGS sequence"/>
</dbReference>
<dbReference type="InterPro" id="IPR013324">
    <property type="entry name" value="RNA_pol_sigma_r3/r4-like"/>
</dbReference>
<organism evidence="13 14">
    <name type="scientific">Natrinema hispanicum</name>
    <dbReference type="NCBI Taxonomy" id="392421"/>
    <lineage>
        <taxon>Archaea</taxon>
        <taxon>Methanobacteriati</taxon>
        <taxon>Methanobacteriota</taxon>
        <taxon>Stenosarchaea group</taxon>
        <taxon>Halobacteria</taxon>
        <taxon>Halobacteriales</taxon>
        <taxon>Natrialbaceae</taxon>
        <taxon>Natrinema</taxon>
    </lineage>
</organism>
<feature type="domain" description="PAS" evidence="10">
    <location>
        <begin position="691"/>
        <end position="761"/>
    </location>
</feature>
<evidence type="ECO:0000313" key="15">
    <source>
        <dbReference type="Proteomes" id="UP000324021"/>
    </source>
</evidence>
<dbReference type="RefSeq" id="WP_092931936.1">
    <property type="nucleotide sequence ID" value="NZ_FMZP01000006.1"/>
</dbReference>